<evidence type="ECO:0000259" key="2">
    <source>
        <dbReference type="Pfam" id="PF03629"/>
    </source>
</evidence>
<feature type="domain" description="Sialate O-acetylesterase" evidence="2">
    <location>
        <begin position="24"/>
        <end position="251"/>
    </location>
</feature>
<evidence type="ECO:0000313" key="3">
    <source>
        <dbReference type="EMBL" id="GGE56993.1"/>
    </source>
</evidence>
<dbReference type="SUPFAM" id="SSF52266">
    <property type="entry name" value="SGNH hydrolase"/>
    <property type="match status" value="1"/>
</dbReference>
<evidence type="ECO:0000256" key="1">
    <source>
        <dbReference type="ARBA" id="ARBA00022801"/>
    </source>
</evidence>
<gene>
    <name evidence="3" type="ORF">GCM10011517_25950</name>
</gene>
<reference evidence="3" key="1">
    <citation type="journal article" date="2014" name="Int. J. Syst. Evol. Microbiol.">
        <title>Complete genome sequence of Corynebacterium casei LMG S-19264T (=DSM 44701T), isolated from a smear-ripened cheese.</title>
        <authorList>
            <consortium name="US DOE Joint Genome Institute (JGI-PGF)"/>
            <person name="Walter F."/>
            <person name="Albersmeier A."/>
            <person name="Kalinowski J."/>
            <person name="Ruckert C."/>
        </authorList>
    </citation>
    <scope>NUCLEOTIDE SEQUENCE</scope>
    <source>
        <strain evidence="3">CGMCC 1.16012</strain>
    </source>
</reference>
<comment type="caution">
    <text evidence="3">The sequence shown here is derived from an EMBL/GenBank/DDBJ whole genome shotgun (WGS) entry which is preliminary data.</text>
</comment>
<protein>
    <recommendedName>
        <fullName evidence="2">Sialate O-acetylesterase domain-containing protein</fullName>
    </recommendedName>
</protein>
<dbReference type="Gene3D" id="3.40.50.1110">
    <property type="entry name" value="SGNH hydrolase"/>
    <property type="match status" value="1"/>
</dbReference>
<dbReference type="InterPro" id="IPR005181">
    <property type="entry name" value="SASA"/>
</dbReference>
<dbReference type="AlphaFoldDB" id="A0A917EMG5"/>
<keyword evidence="4" id="KW-1185">Reference proteome</keyword>
<sequence>MDLGLSFGSTQVAIGDEAVPTGSLDVFVVIGQSNAVGYATDDGGAGYPSGSQHWSNAGAWEPIGFRLDHGPWEDTAAANQFGFAKGFATSFAAANPLSDLLFIGAADGGTGFSTGHWNPGDSHYQAVIARINAAMAAAPVGAVLRGFLWHQGESDRGFATYDSALSQLITNLRTDVVAASAATPFIAGGHATDGAWWDDLIQRSVQALPSTQAYCGYADISSPSEPVMGDGVHFDAVSTRALGAAYFEAYQRARVNGSVAPSGTITTGASVYADLTSSAGWSATGISVGGAASDRLVLISIGSRHDSTLPRPESVHLGGVPAMRVVARSTGRVSGTNVALYCAHLPEGTSADLDIVFDFQPQQAGAVLLPIYGAQTPLASVDGYGFDVGLAGHGTSISTTLSAQVGDLVFAASGAIAPGGASGQINLGNTTDNFISGTNRSLHTGHQIVPTAGIQTVTCDFGATVVNYPTIAAMALRPI</sequence>
<dbReference type="RefSeq" id="WP_188720521.1">
    <property type="nucleotide sequence ID" value="NZ_BMKN01000002.1"/>
</dbReference>
<dbReference type="PANTHER" id="PTHR31988:SF19">
    <property type="entry name" value="9-O-ACETYL-N-ACETYLNEURAMINIC ACID DEACETYLASE-RELATED"/>
    <property type="match status" value="1"/>
</dbReference>
<evidence type="ECO:0000313" key="4">
    <source>
        <dbReference type="Proteomes" id="UP000606730"/>
    </source>
</evidence>
<accession>A0A917EMG5</accession>
<dbReference type="InterPro" id="IPR036514">
    <property type="entry name" value="SGNH_hydro_sf"/>
</dbReference>
<name>A0A917EMG5_9RHOB</name>
<dbReference type="GO" id="GO:0016788">
    <property type="term" value="F:hydrolase activity, acting on ester bonds"/>
    <property type="evidence" value="ECO:0007669"/>
    <property type="project" value="UniProtKB-ARBA"/>
</dbReference>
<dbReference type="PANTHER" id="PTHR31988">
    <property type="entry name" value="ESTERASE, PUTATIVE (DUF303)-RELATED"/>
    <property type="match status" value="1"/>
</dbReference>
<dbReference type="EMBL" id="BMKN01000002">
    <property type="protein sequence ID" value="GGE56993.1"/>
    <property type="molecule type" value="Genomic_DNA"/>
</dbReference>
<dbReference type="InterPro" id="IPR052940">
    <property type="entry name" value="Carb_Esterase_6"/>
</dbReference>
<reference evidence="3" key="2">
    <citation type="submission" date="2020-09" db="EMBL/GenBank/DDBJ databases">
        <authorList>
            <person name="Sun Q."/>
            <person name="Zhou Y."/>
        </authorList>
    </citation>
    <scope>NUCLEOTIDE SEQUENCE</scope>
    <source>
        <strain evidence="3">CGMCC 1.16012</strain>
    </source>
</reference>
<dbReference type="Pfam" id="PF03629">
    <property type="entry name" value="SASA"/>
    <property type="match status" value="1"/>
</dbReference>
<proteinExistence type="predicted"/>
<keyword evidence="1" id="KW-0378">Hydrolase</keyword>
<dbReference type="Proteomes" id="UP000606730">
    <property type="component" value="Unassembled WGS sequence"/>
</dbReference>
<organism evidence="3 4">
    <name type="scientific">Actibacterium pelagium</name>
    <dbReference type="NCBI Taxonomy" id="2029103"/>
    <lineage>
        <taxon>Bacteria</taxon>
        <taxon>Pseudomonadati</taxon>
        <taxon>Pseudomonadota</taxon>
        <taxon>Alphaproteobacteria</taxon>
        <taxon>Rhodobacterales</taxon>
        <taxon>Roseobacteraceae</taxon>
        <taxon>Actibacterium</taxon>
    </lineage>
</organism>